<dbReference type="InterPro" id="IPR001613">
    <property type="entry name" value="Flavin_amine_oxidase"/>
</dbReference>
<sequence length="517" mass="57008">MNRRSFLEMVGLAGGSAAVYQMMNVMGLAAPSTYTQPSLGTGGQGKKVLILGGGLAGMVSAYELQKAGYEVQILEYRNIAGGRCWTIRPGDEYTELGGDKQVCRFDKGQYLNPGPWRVPHNHQAYQHYAREFGVKLEVFPMINHNAYIHRESGTKQRQGQLMIDMQGHVSELLAKAVNQKALDQAVSTEDKGKLLEALKGWGLLDKNYAYSKSLATSFYRGYDRDPGARLEPGTPSTPIALDAILKEDLWTDLNTGLLYEFHSTIFEPVGGMDALAKAFENRVGRFITYRARVTGIKQDASGVTATYEDASGATKTATGDYCICTIPLSILSQIPMTGVEPKLVDAIKKVPYGPSFKAGVQYKRRFWEQDEAIYGGVTYTDQTMALMSYPANNYNSKGKGVVLGAYMFGPDAVKFTGMTPEARLKEVVRQNTVIHPQAEKEFDNGISVGWHRVPWALGCYGLYSDSTREQYYPTLSALHDRFILAGEHISYWNAWQEGALLAGVTAVDMIHQAASKA</sequence>
<dbReference type="InterPro" id="IPR050281">
    <property type="entry name" value="Flavin_monoamine_oxidase"/>
</dbReference>
<dbReference type="InterPro" id="IPR036188">
    <property type="entry name" value="FAD/NAD-bd_sf"/>
</dbReference>
<keyword evidence="5" id="KW-1185">Reference proteome</keyword>
<dbReference type="PANTHER" id="PTHR10742:SF342">
    <property type="entry name" value="AMINE OXIDASE"/>
    <property type="match status" value="1"/>
</dbReference>
<accession>A0ABW5NYX3</accession>
<evidence type="ECO:0000259" key="3">
    <source>
        <dbReference type="Pfam" id="PF01593"/>
    </source>
</evidence>
<evidence type="ECO:0000256" key="1">
    <source>
        <dbReference type="ARBA" id="ARBA00001974"/>
    </source>
</evidence>
<keyword evidence="2" id="KW-0560">Oxidoreductase</keyword>
<organism evidence="4 5">
    <name type="scientific">Deinococcus taklimakanensis</name>
    <dbReference type="NCBI Taxonomy" id="536443"/>
    <lineage>
        <taxon>Bacteria</taxon>
        <taxon>Thermotogati</taxon>
        <taxon>Deinococcota</taxon>
        <taxon>Deinococci</taxon>
        <taxon>Deinococcales</taxon>
        <taxon>Deinococcaceae</taxon>
        <taxon>Deinococcus</taxon>
    </lineage>
</organism>
<comment type="caution">
    <text evidence="4">The sequence shown here is derived from an EMBL/GenBank/DDBJ whole genome shotgun (WGS) entry which is preliminary data.</text>
</comment>
<evidence type="ECO:0000313" key="5">
    <source>
        <dbReference type="Proteomes" id="UP001597475"/>
    </source>
</evidence>
<feature type="domain" description="Amine oxidase" evidence="3">
    <location>
        <begin position="55"/>
        <end position="509"/>
    </location>
</feature>
<dbReference type="SUPFAM" id="SSF54373">
    <property type="entry name" value="FAD-linked reductases, C-terminal domain"/>
    <property type="match status" value="1"/>
</dbReference>
<dbReference type="RefSeq" id="WP_386842136.1">
    <property type="nucleotide sequence ID" value="NZ_JBHUMK010000007.1"/>
</dbReference>
<reference evidence="5" key="1">
    <citation type="journal article" date="2019" name="Int. J. Syst. Evol. Microbiol.">
        <title>The Global Catalogue of Microorganisms (GCM) 10K type strain sequencing project: providing services to taxonomists for standard genome sequencing and annotation.</title>
        <authorList>
            <consortium name="The Broad Institute Genomics Platform"/>
            <consortium name="The Broad Institute Genome Sequencing Center for Infectious Disease"/>
            <person name="Wu L."/>
            <person name="Ma J."/>
        </authorList>
    </citation>
    <scope>NUCLEOTIDE SEQUENCE [LARGE SCALE GENOMIC DNA]</scope>
    <source>
        <strain evidence="5">KCTC 33842</strain>
    </source>
</reference>
<evidence type="ECO:0000313" key="4">
    <source>
        <dbReference type="EMBL" id="MFD2607990.1"/>
    </source>
</evidence>
<protein>
    <submittedName>
        <fullName evidence="4">Flavin monoamine oxidase family protein</fullName>
    </submittedName>
</protein>
<evidence type="ECO:0000256" key="2">
    <source>
        <dbReference type="ARBA" id="ARBA00023002"/>
    </source>
</evidence>
<dbReference type="Gene3D" id="1.20.1440.240">
    <property type="match status" value="1"/>
</dbReference>
<dbReference type="Proteomes" id="UP001597475">
    <property type="component" value="Unassembled WGS sequence"/>
</dbReference>
<name>A0ABW5NYX3_9DEIO</name>
<dbReference type="PRINTS" id="PR00757">
    <property type="entry name" value="AMINEOXDASEF"/>
</dbReference>
<proteinExistence type="predicted"/>
<dbReference type="InterPro" id="IPR002937">
    <property type="entry name" value="Amino_oxidase"/>
</dbReference>
<dbReference type="Pfam" id="PF01593">
    <property type="entry name" value="Amino_oxidase"/>
    <property type="match status" value="1"/>
</dbReference>
<comment type="cofactor">
    <cofactor evidence="1">
        <name>FAD</name>
        <dbReference type="ChEBI" id="CHEBI:57692"/>
    </cofactor>
</comment>
<gene>
    <name evidence="4" type="ORF">ACFSR9_00855</name>
</gene>
<dbReference type="Gene3D" id="3.50.50.60">
    <property type="entry name" value="FAD/NAD(P)-binding domain"/>
    <property type="match status" value="1"/>
</dbReference>
<dbReference type="PANTHER" id="PTHR10742">
    <property type="entry name" value="FLAVIN MONOAMINE OXIDASE"/>
    <property type="match status" value="1"/>
</dbReference>
<dbReference type="SUPFAM" id="SSF51905">
    <property type="entry name" value="FAD/NAD(P)-binding domain"/>
    <property type="match status" value="1"/>
</dbReference>
<dbReference type="EMBL" id="JBHUMK010000007">
    <property type="protein sequence ID" value="MFD2607990.1"/>
    <property type="molecule type" value="Genomic_DNA"/>
</dbReference>
<dbReference type="Gene3D" id="3.90.660.10">
    <property type="match status" value="1"/>
</dbReference>